<evidence type="ECO:0000259" key="1">
    <source>
        <dbReference type="Pfam" id="PF21847"/>
    </source>
</evidence>
<dbReference type="RefSeq" id="WP_161486938.1">
    <property type="nucleotide sequence ID" value="NZ_FQXL01000074.1"/>
</dbReference>
<evidence type="ECO:0000313" key="2">
    <source>
        <dbReference type="EMBL" id="KZL94328.1"/>
    </source>
</evidence>
<accession>A0A161X472</accession>
<evidence type="ECO:0000313" key="3">
    <source>
        <dbReference type="Proteomes" id="UP000076603"/>
    </source>
</evidence>
<proteinExistence type="predicted"/>
<dbReference type="OrthoDB" id="9980382at2"/>
<protein>
    <recommendedName>
        <fullName evidence="1">DUF6906 domain-containing protein</fullName>
    </recommendedName>
</protein>
<comment type="caution">
    <text evidence="2">The sequence shown here is derived from an EMBL/GenBank/DDBJ whole genome shotgun (WGS) entry which is preliminary data.</text>
</comment>
<dbReference type="InterPro" id="IPR054201">
    <property type="entry name" value="DUF6906"/>
</dbReference>
<dbReference type="Pfam" id="PF21847">
    <property type="entry name" value="DUF6906"/>
    <property type="match status" value="1"/>
</dbReference>
<keyword evidence="3" id="KW-1185">Reference proteome</keyword>
<dbReference type="Proteomes" id="UP000076603">
    <property type="component" value="Unassembled WGS sequence"/>
</dbReference>
<organism evidence="2 3">
    <name type="scientific">Clostridium magnum DSM 2767</name>
    <dbReference type="NCBI Taxonomy" id="1121326"/>
    <lineage>
        <taxon>Bacteria</taxon>
        <taxon>Bacillati</taxon>
        <taxon>Bacillota</taxon>
        <taxon>Clostridia</taxon>
        <taxon>Eubacteriales</taxon>
        <taxon>Clostridiaceae</taxon>
        <taxon>Clostridium</taxon>
    </lineage>
</organism>
<name>A0A161X472_9CLOT</name>
<feature type="domain" description="DUF6906" evidence="1">
    <location>
        <begin position="1"/>
        <end position="49"/>
    </location>
</feature>
<sequence>MKRPRRLTRAEKILLTKEGHNPKYFLRLMRTAEYYEFIEVSSGKILTLRR</sequence>
<dbReference type="EMBL" id="LWAE01000001">
    <property type="protein sequence ID" value="KZL94328.1"/>
    <property type="molecule type" value="Genomic_DNA"/>
</dbReference>
<dbReference type="PATRIC" id="fig|1121326.3.peg.1351"/>
<reference evidence="2 3" key="1">
    <citation type="submission" date="2016-04" db="EMBL/GenBank/DDBJ databases">
        <title>Genome sequence of Clostridium magnum DSM 2767.</title>
        <authorList>
            <person name="Poehlein A."/>
            <person name="Uhlig R."/>
            <person name="Fischer R."/>
            <person name="Bahl H."/>
            <person name="Daniel R."/>
        </authorList>
    </citation>
    <scope>NUCLEOTIDE SEQUENCE [LARGE SCALE GENOMIC DNA]</scope>
    <source>
        <strain evidence="2 3">DSM 2767</strain>
    </source>
</reference>
<gene>
    <name evidence="2" type="ORF">CLMAG_13810</name>
</gene>
<dbReference type="STRING" id="1121326.CLMAG_13810"/>
<dbReference type="AlphaFoldDB" id="A0A161X472"/>